<dbReference type="Gene3D" id="3.50.50.60">
    <property type="entry name" value="FAD/NAD(P)-binding domain"/>
    <property type="match status" value="2"/>
</dbReference>
<dbReference type="InterPro" id="IPR050982">
    <property type="entry name" value="Auxin_biosynth/cation_transpt"/>
</dbReference>
<evidence type="ECO:0000256" key="2">
    <source>
        <dbReference type="ARBA" id="ARBA00009183"/>
    </source>
</evidence>
<keyword evidence="6" id="KW-0560">Oxidoreductase</keyword>
<reference evidence="7 8" key="1">
    <citation type="journal article" date="2012" name="BMC Genomics">
        <title>Comparative genomics of the white-rot fungi, Phanerochaete carnosa and P. chrysosporium, to elucidate the genetic basis of the distinct wood types they colonize.</title>
        <authorList>
            <person name="Suzuki H."/>
            <person name="MacDonald J."/>
            <person name="Syed K."/>
            <person name="Salamov A."/>
            <person name="Hori C."/>
            <person name="Aerts A."/>
            <person name="Henrissat B."/>
            <person name="Wiebenga A."/>
            <person name="vanKuyk P.A."/>
            <person name="Barry K."/>
            <person name="Lindquist E."/>
            <person name="LaButti K."/>
            <person name="Lapidus A."/>
            <person name="Lucas S."/>
            <person name="Coutinho P."/>
            <person name="Gong Y."/>
            <person name="Samejima M."/>
            <person name="Mahadevan R."/>
            <person name="Abou-Zaid M."/>
            <person name="de Vries R.P."/>
            <person name="Igarashi K."/>
            <person name="Yadav J.S."/>
            <person name="Grigoriev I.V."/>
            <person name="Master E.R."/>
        </authorList>
    </citation>
    <scope>NUCLEOTIDE SEQUENCE [LARGE SCALE GENOMIC DNA]</scope>
    <source>
        <strain evidence="7 8">HHB-10118-sp</strain>
    </source>
</reference>
<protein>
    <recommendedName>
        <fullName evidence="9">FAD/NAD(P)-binding domain-containing protein</fullName>
    </recommendedName>
</protein>
<dbReference type="RefSeq" id="XP_007401024.1">
    <property type="nucleotide sequence ID" value="XM_007400962.1"/>
</dbReference>
<proteinExistence type="inferred from homology"/>
<evidence type="ECO:0000313" key="7">
    <source>
        <dbReference type="EMBL" id="EKM50761.1"/>
    </source>
</evidence>
<evidence type="ECO:0008006" key="9">
    <source>
        <dbReference type="Google" id="ProtNLM"/>
    </source>
</evidence>
<dbReference type="AlphaFoldDB" id="K5UM29"/>
<name>K5UM29_PHACS</name>
<dbReference type="PANTHER" id="PTHR43539:SF68">
    <property type="entry name" value="FLAVIN-BINDING MONOOXYGENASE-LIKE PROTEIN (AFU_ORTHOLOGUE AFUA_4G09220)"/>
    <property type="match status" value="1"/>
</dbReference>
<dbReference type="InterPro" id="IPR036188">
    <property type="entry name" value="FAD/NAD-bd_sf"/>
</dbReference>
<evidence type="ECO:0000313" key="8">
    <source>
        <dbReference type="Proteomes" id="UP000008370"/>
    </source>
</evidence>
<dbReference type="KEGG" id="pco:PHACADRAFT_153015"/>
<evidence type="ECO:0000256" key="1">
    <source>
        <dbReference type="ARBA" id="ARBA00001974"/>
    </source>
</evidence>
<dbReference type="EMBL" id="JH930478">
    <property type="protein sequence ID" value="EKM50761.1"/>
    <property type="molecule type" value="Genomic_DNA"/>
</dbReference>
<dbReference type="HOGENOM" id="CLU_015676_1_0_1"/>
<dbReference type="Proteomes" id="UP000008370">
    <property type="component" value="Unassembled WGS sequence"/>
</dbReference>
<dbReference type="GO" id="GO:0004499">
    <property type="term" value="F:N,N-dimethylaniline monooxygenase activity"/>
    <property type="evidence" value="ECO:0007669"/>
    <property type="project" value="InterPro"/>
</dbReference>
<keyword evidence="3" id="KW-0285">Flavoprotein</keyword>
<dbReference type="FunFam" id="3.50.50.60:FF:000023">
    <property type="entry name" value="Dimethylaniline monooxygenase [N-oxide-forming]"/>
    <property type="match status" value="1"/>
</dbReference>
<comment type="cofactor">
    <cofactor evidence="1">
        <name>FAD</name>
        <dbReference type="ChEBI" id="CHEBI:57692"/>
    </cofactor>
</comment>
<dbReference type="Pfam" id="PF00743">
    <property type="entry name" value="FMO-like"/>
    <property type="match status" value="1"/>
</dbReference>
<accession>K5UM29</accession>
<dbReference type="GeneID" id="18908931"/>
<organism evidence="7 8">
    <name type="scientific">Phanerochaete carnosa (strain HHB-10118-sp)</name>
    <name type="common">White-rot fungus</name>
    <name type="synonym">Peniophora carnosa</name>
    <dbReference type="NCBI Taxonomy" id="650164"/>
    <lineage>
        <taxon>Eukaryota</taxon>
        <taxon>Fungi</taxon>
        <taxon>Dikarya</taxon>
        <taxon>Basidiomycota</taxon>
        <taxon>Agaricomycotina</taxon>
        <taxon>Agaricomycetes</taxon>
        <taxon>Polyporales</taxon>
        <taxon>Phanerochaetaceae</taxon>
        <taxon>Phanerochaete</taxon>
    </lineage>
</organism>
<comment type="similarity">
    <text evidence="2">Belongs to the FMO family.</text>
</comment>
<dbReference type="SUPFAM" id="SSF51905">
    <property type="entry name" value="FAD/NAD(P)-binding domain"/>
    <property type="match status" value="1"/>
</dbReference>
<dbReference type="InterPro" id="IPR020946">
    <property type="entry name" value="Flavin_mOase-like"/>
</dbReference>
<dbReference type="PANTHER" id="PTHR43539">
    <property type="entry name" value="FLAVIN-BINDING MONOOXYGENASE-LIKE PROTEIN (AFU_ORTHOLOGUE AFUA_4G09220)"/>
    <property type="match status" value="1"/>
</dbReference>
<sequence length="605" mass="67114">MSDAFPAPAPPSLPTFANLGASPPKDPDVRAIGTDWLTGFATAVDSREVHRLVSSFLLADPWWRDVFALTWDLRTFYGRAKVETFLNDRLAEAGFGNVAFADAIYQPAGVDLAWILVHFTFETTVALGKGVARLVYCPDDSWRAVTVSTHLDALKGHPELTSADRDPRINQGDWAERRRKELEFADKDPEVLVIGGGQAGLQTAARLKHHKVSHLIIEKNARIGDNWRARYDSLTLHDPIWSNHMAYLPFPVSWPVFPSAKKLADWLEFYAEALELNVWFSSEAISAVRNENTNKWDVVVRRADGLERTMHVDHIVLAHGFLFKKTVFPGQDDFKGQLLHSSEFKTAKGLEGKKVIIVGACSSGHDIASDCADEGVDVTIIQRSSTCVMSLEKGVLTTLSRAVWEKGTLEEVDNHWVSTPFHFTKPLTQRVMAYIRGLDKELLDGLDKVGYRLNNGPDDTGVAYSFAERGGGYYIDTGAGQKIIDGKIKVKSGSEVARITETSVVFEDGSELPADVVVVATGFDDARAPIRKLVGEDVGARIPPIWGLNEEREPRAVWREIEGLPNMWIMMGNIFLSRYFSKSVALQIKAKQEGLYGTRYAALAS</sequence>
<evidence type="ECO:0000256" key="4">
    <source>
        <dbReference type="ARBA" id="ARBA00022827"/>
    </source>
</evidence>
<evidence type="ECO:0000256" key="3">
    <source>
        <dbReference type="ARBA" id="ARBA00022630"/>
    </source>
</evidence>
<keyword evidence="5" id="KW-0521">NADP</keyword>
<gene>
    <name evidence="7" type="ORF">PHACADRAFT_153015</name>
</gene>
<evidence type="ECO:0000256" key="6">
    <source>
        <dbReference type="ARBA" id="ARBA00023002"/>
    </source>
</evidence>
<dbReference type="GO" id="GO:0050661">
    <property type="term" value="F:NADP binding"/>
    <property type="evidence" value="ECO:0007669"/>
    <property type="project" value="InterPro"/>
</dbReference>
<dbReference type="InParanoid" id="K5UM29"/>
<dbReference type="GO" id="GO:0050660">
    <property type="term" value="F:flavin adenine dinucleotide binding"/>
    <property type="evidence" value="ECO:0007669"/>
    <property type="project" value="InterPro"/>
</dbReference>
<keyword evidence="8" id="KW-1185">Reference proteome</keyword>
<keyword evidence="4" id="KW-0274">FAD</keyword>
<dbReference type="OrthoDB" id="74360at2759"/>
<evidence type="ECO:0000256" key="5">
    <source>
        <dbReference type="ARBA" id="ARBA00022857"/>
    </source>
</evidence>